<keyword evidence="3" id="KW-1185">Reference proteome</keyword>
<name>A0ABR7R8Q9_9PROT</name>
<evidence type="ECO:0000313" key="2">
    <source>
        <dbReference type="EMBL" id="MBC9178181.1"/>
    </source>
</evidence>
<evidence type="ECO:0008006" key="4">
    <source>
        <dbReference type="Google" id="ProtNLM"/>
    </source>
</evidence>
<evidence type="ECO:0000313" key="3">
    <source>
        <dbReference type="Proteomes" id="UP000603940"/>
    </source>
</evidence>
<dbReference type="RefSeq" id="WP_187779285.1">
    <property type="nucleotide sequence ID" value="NZ_JACTUZ010000065.1"/>
</dbReference>
<organism evidence="2 3">
    <name type="scientific">Pseudoroseomonas ludipueritiae</name>
    <dbReference type="NCBI Taxonomy" id="198093"/>
    <lineage>
        <taxon>Bacteria</taxon>
        <taxon>Pseudomonadati</taxon>
        <taxon>Pseudomonadota</taxon>
        <taxon>Alphaproteobacteria</taxon>
        <taxon>Acetobacterales</taxon>
        <taxon>Acetobacteraceae</taxon>
        <taxon>Pseudoroseomonas</taxon>
    </lineage>
</organism>
<evidence type="ECO:0000256" key="1">
    <source>
        <dbReference type="SAM" id="SignalP"/>
    </source>
</evidence>
<proteinExistence type="predicted"/>
<reference evidence="2 3" key="1">
    <citation type="journal article" date="2009" name="Int. J. Syst. Evol. Microbiol.">
        <title>Transfer of Teichococcus ludipueritiae and Muricoccus roseus to the genus Roseomonas, as Roseomonas ludipueritiae comb. nov. and Roseomonas rosea comb. nov., respectively, and emended description of the genus Roseomonas.</title>
        <authorList>
            <person name="Sanchez-Porro C."/>
            <person name="Gallego V."/>
            <person name="Busse H.J."/>
            <person name="Kampfer P."/>
            <person name="Ventosa A."/>
        </authorList>
    </citation>
    <scope>NUCLEOTIDE SEQUENCE [LARGE SCALE GENOMIC DNA]</scope>
    <source>
        <strain evidence="2 3">DSM 14915</strain>
    </source>
</reference>
<sequence length="214" mass="23019">MMARPCAALLLGLLLAPALSHAAHAASVEDPDWPCVQRLVPSLSASAVWSGPMPPADDSWRQVPEVAALVAAITPNGVREANGLRAIQDFVAPLDAGARRQLLPLALSGTLAETNGARGQVIERIRVFARRQRGLAETVQRLTEQLDATDTAAPAAGTEEAARRAELQQHIFFATKTFQDAERTVRYMCEVPVRMEARFGAYVRALEAALPPPP</sequence>
<gene>
    <name evidence="2" type="ORF">IBL25_14645</name>
</gene>
<accession>A0ABR7R8Q9</accession>
<feature type="signal peptide" evidence="1">
    <location>
        <begin position="1"/>
        <end position="25"/>
    </location>
</feature>
<dbReference type="Proteomes" id="UP000603940">
    <property type="component" value="Unassembled WGS sequence"/>
</dbReference>
<comment type="caution">
    <text evidence="2">The sequence shown here is derived from an EMBL/GenBank/DDBJ whole genome shotgun (WGS) entry which is preliminary data.</text>
</comment>
<feature type="chain" id="PRO_5047327213" description="Secreted protein" evidence="1">
    <location>
        <begin position="26"/>
        <end position="214"/>
    </location>
</feature>
<protein>
    <recommendedName>
        <fullName evidence="4">Secreted protein</fullName>
    </recommendedName>
</protein>
<keyword evidence="1" id="KW-0732">Signal</keyword>
<dbReference type="EMBL" id="JACTUZ010000065">
    <property type="protein sequence ID" value="MBC9178181.1"/>
    <property type="molecule type" value="Genomic_DNA"/>
</dbReference>